<comment type="caution">
    <text evidence="1">The sequence shown here is derived from an EMBL/GenBank/DDBJ whole genome shotgun (WGS) entry which is preliminary data.</text>
</comment>
<evidence type="ECO:0000313" key="1">
    <source>
        <dbReference type="EMBL" id="KAF7438162.1"/>
    </source>
</evidence>
<reference evidence="1" key="1">
    <citation type="journal article" date="2020" name="G3 (Bethesda)">
        <title>High-Quality Assemblies for Three Invasive Social Wasps from the &lt;i&gt;Vespula&lt;/i&gt; Genus.</title>
        <authorList>
            <person name="Harrop T.W.R."/>
            <person name="Guhlin J."/>
            <person name="McLaughlin G.M."/>
            <person name="Permina E."/>
            <person name="Stockwell P."/>
            <person name="Gilligan J."/>
            <person name="Le Lec M.F."/>
            <person name="Gruber M.A.M."/>
            <person name="Quinn O."/>
            <person name="Lovegrove M."/>
            <person name="Duncan E.J."/>
            <person name="Remnant E.J."/>
            <person name="Van Eeckhoven J."/>
            <person name="Graham B."/>
            <person name="Knapp R.A."/>
            <person name="Langford K.W."/>
            <person name="Kronenberg Z."/>
            <person name="Press M.O."/>
            <person name="Eacker S.M."/>
            <person name="Wilson-Rankin E.E."/>
            <person name="Purcell J."/>
            <person name="Lester P.J."/>
            <person name="Dearden P.K."/>
        </authorList>
    </citation>
    <scope>NUCLEOTIDE SEQUENCE</scope>
    <source>
        <strain evidence="1">Volc-1</strain>
    </source>
</reference>
<gene>
    <name evidence="1" type="ORF">H0235_000553</name>
</gene>
<protein>
    <submittedName>
        <fullName evidence="1">Uncharacterized protein</fullName>
    </submittedName>
</protein>
<name>A0A834PEG2_VESPE</name>
<keyword evidence="2" id="KW-1185">Reference proteome</keyword>
<organism evidence="1 2">
    <name type="scientific">Vespula pensylvanica</name>
    <name type="common">Western yellow jacket</name>
    <name type="synonym">Wasp</name>
    <dbReference type="NCBI Taxonomy" id="30213"/>
    <lineage>
        <taxon>Eukaryota</taxon>
        <taxon>Metazoa</taxon>
        <taxon>Ecdysozoa</taxon>
        <taxon>Arthropoda</taxon>
        <taxon>Hexapoda</taxon>
        <taxon>Insecta</taxon>
        <taxon>Pterygota</taxon>
        <taxon>Neoptera</taxon>
        <taxon>Endopterygota</taxon>
        <taxon>Hymenoptera</taxon>
        <taxon>Apocrita</taxon>
        <taxon>Aculeata</taxon>
        <taxon>Vespoidea</taxon>
        <taxon>Vespidae</taxon>
        <taxon>Vespinae</taxon>
        <taxon>Vespula</taxon>
    </lineage>
</organism>
<evidence type="ECO:0000313" key="2">
    <source>
        <dbReference type="Proteomes" id="UP000600918"/>
    </source>
</evidence>
<dbReference type="EMBL" id="JACSDY010000001">
    <property type="protein sequence ID" value="KAF7438162.1"/>
    <property type="molecule type" value="Genomic_DNA"/>
</dbReference>
<dbReference type="Proteomes" id="UP000600918">
    <property type="component" value="Unassembled WGS sequence"/>
</dbReference>
<sequence>MVCLHSGVHMKGSHFKAEYYEIQYNILLSMGISDIKRNDISRFCSSHDSKRMIRVIIEDLDEELEMKSNGDE</sequence>
<accession>A0A834PEG2</accession>
<proteinExistence type="predicted"/>
<dbReference type="AlphaFoldDB" id="A0A834PEG2"/>